<gene>
    <name evidence="5" type="ORF">HMPREF2086_01908</name>
</gene>
<evidence type="ECO:0000313" key="5">
    <source>
        <dbReference type="EMBL" id="ETD22181.1"/>
    </source>
</evidence>
<dbReference type="eggNOG" id="COG2207">
    <property type="taxonomic scope" value="Bacteria"/>
</dbReference>
<dbReference type="PROSITE" id="PS01124">
    <property type="entry name" value="HTH_ARAC_FAMILY_2"/>
    <property type="match status" value="1"/>
</dbReference>
<reference evidence="5 6" key="1">
    <citation type="journal article" date="2014" name="Genome Announc.">
        <title>Draft genome sequences of six enterohepatic helicobacter species isolated from humans and one from rhesus macaques.</title>
        <authorList>
            <person name="Shen Z."/>
            <person name="Sheh A."/>
            <person name="Young S.K."/>
            <person name="Abouelliel A."/>
            <person name="Ward D.V."/>
            <person name="Earl A.M."/>
            <person name="Fox J.G."/>
        </authorList>
    </citation>
    <scope>NUCLEOTIDE SEQUENCE [LARGE SCALE GENOMIC DNA]</scope>
    <source>
        <strain evidence="5 6">MIT 99-5501</strain>
    </source>
</reference>
<evidence type="ECO:0000256" key="2">
    <source>
        <dbReference type="ARBA" id="ARBA00023125"/>
    </source>
</evidence>
<dbReference type="PANTHER" id="PTHR43280">
    <property type="entry name" value="ARAC-FAMILY TRANSCRIPTIONAL REGULATOR"/>
    <property type="match status" value="1"/>
</dbReference>
<evidence type="ECO:0000313" key="6">
    <source>
        <dbReference type="Proteomes" id="UP000018731"/>
    </source>
</evidence>
<evidence type="ECO:0000259" key="4">
    <source>
        <dbReference type="PROSITE" id="PS01124"/>
    </source>
</evidence>
<dbReference type="OrthoDB" id="9772607at2"/>
<dbReference type="SUPFAM" id="SSF46689">
    <property type="entry name" value="Homeodomain-like"/>
    <property type="match status" value="1"/>
</dbReference>
<organism evidence="5 6">
    <name type="scientific">Helicobacter macacae MIT 99-5501</name>
    <dbReference type="NCBI Taxonomy" id="1357400"/>
    <lineage>
        <taxon>Bacteria</taxon>
        <taxon>Pseudomonadati</taxon>
        <taxon>Campylobacterota</taxon>
        <taxon>Epsilonproteobacteria</taxon>
        <taxon>Campylobacterales</taxon>
        <taxon>Helicobacteraceae</taxon>
        <taxon>Helicobacter</taxon>
    </lineage>
</organism>
<keyword evidence="6" id="KW-1185">Reference proteome</keyword>
<dbReference type="PATRIC" id="fig|1357400.3.peg.2588"/>
<dbReference type="PANTHER" id="PTHR43280:SF2">
    <property type="entry name" value="HTH-TYPE TRANSCRIPTIONAL REGULATOR EXSA"/>
    <property type="match status" value="1"/>
</dbReference>
<dbReference type="Proteomes" id="UP000018731">
    <property type="component" value="Unassembled WGS sequence"/>
</dbReference>
<dbReference type="AlphaFoldDB" id="V8C5Z9"/>
<keyword evidence="2" id="KW-0238">DNA-binding</keyword>
<evidence type="ECO:0000256" key="1">
    <source>
        <dbReference type="ARBA" id="ARBA00023015"/>
    </source>
</evidence>
<keyword evidence="1" id="KW-0805">Transcription regulation</keyword>
<dbReference type="PROSITE" id="PS00041">
    <property type="entry name" value="HTH_ARAC_FAMILY_1"/>
    <property type="match status" value="1"/>
</dbReference>
<dbReference type="EMBL" id="AZJI01000010">
    <property type="protein sequence ID" value="ETD22181.1"/>
    <property type="molecule type" value="Genomic_DNA"/>
</dbReference>
<accession>V8C5Z9</accession>
<keyword evidence="3" id="KW-0804">Transcription</keyword>
<feature type="domain" description="HTH araC/xylS-type" evidence="4">
    <location>
        <begin position="226"/>
        <end position="326"/>
    </location>
</feature>
<dbReference type="RefSeq" id="WP_023928742.1">
    <property type="nucleotide sequence ID" value="NZ_KI669456.1"/>
</dbReference>
<protein>
    <recommendedName>
        <fullName evidence="4">HTH araC/xylS-type domain-containing protein</fullName>
    </recommendedName>
</protein>
<comment type="caution">
    <text evidence="5">The sequence shown here is derived from an EMBL/GenBank/DDBJ whole genome shotgun (WGS) entry which is preliminary data.</text>
</comment>
<dbReference type="InterPro" id="IPR018062">
    <property type="entry name" value="HTH_AraC-typ_CS"/>
</dbReference>
<dbReference type="GO" id="GO:0003700">
    <property type="term" value="F:DNA-binding transcription factor activity"/>
    <property type="evidence" value="ECO:0007669"/>
    <property type="project" value="InterPro"/>
</dbReference>
<dbReference type="HOGENOM" id="CLU_052345_4_1_7"/>
<sequence>MSEARFLNKARDFSRHYQAFAKVGGTLKHYQANQNGIKEIKLECKECKVDIKTCSILQGVSVDFGEFVGDFGHLDLSYDKPSVNFGLIQSGYYKSSCDGQDFALSDDEMFVISPNMHDFGQSAKAQCKCVQINIDIQEASKEINAFFSEFDLERFYEMSNQNPYILDACVRDKMLFHHIWQAKCVDMIRLKVLECLLEIDMKLKQARATTPTTCQSTQYTTKAYIARVKEYLQANYFLSQDELNLRDLSERFSVCVSKLTQDFAKYEGISIYQFLKSCKINNACKILKEGKSISFTANEVGYINVSCFCKNFKEKYGISPREFQKIAK</sequence>
<dbReference type="GO" id="GO:0043565">
    <property type="term" value="F:sequence-specific DNA binding"/>
    <property type="evidence" value="ECO:0007669"/>
    <property type="project" value="InterPro"/>
</dbReference>
<dbReference type="InterPro" id="IPR018060">
    <property type="entry name" value="HTH_AraC"/>
</dbReference>
<dbReference type="InterPro" id="IPR009057">
    <property type="entry name" value="Homeodomain-like_sf"/>
</dbReference>
<evidence type="ECO:0000256" key="3">
    <source>
        <dbReference type="ARBA" id="ARBA00023163"/>
    </source>
</evidence>
<proteinExistence type="predicted"/>
<dbReference type="Gene3D" id="1.10.10.60">
    <property type="entry name" value="Homeodomain-like"/>
    <property type="match status" value="1"/>
</dbReference>
<dbReference type="Pfam" id="PF12833">
    <property type="entry name" value="HTH_18"/>
    <property type="match status" value="1"/>
</dbReference>
<name>V8C5Z9_9HELI</name>
<dbReference type="SMART" id="SM00342">
    <property type="entry name" value="HTH_ARAC"/>
    <property type="match status" value="1"/>
</dbReference>
<dbReference type="STRING" id="1357400.HMPREF2086_01908"/>